<keyword evidence="11 16" id="KW-0675">Receptor</keyword>
<dbReference type="eggNOG" id="KOG0619">
    <property type="taxonomic scope" value="Eukaryota"/>
</dbReference>
<keyword evidence="3" id="KW-1003">Cell membrane</keyword>
<dbReference type="HOGENOM" id="CLU_000288_18_3_1"/>
<protein>
    <submittedName>
        <fullName evidence="16">Leucine-rich receptor-like kinase family protein</fullName>
    </submittedName>
</protein>
<dbReference type="InterPro" id="IPR032675">
    <property type="entry name" value="LRR_dom_sf"/>
</dbReference>
<dbReference type="FunFam" id="3.80.10.10:FF:000095">
    <property type="entry name" value="LRR receptor-like serine/threonine-protein kinase GSO1"/>
    <property type="match status" value="1"/>
</dbReference>
<evidence type="ECO:0000256" key="1">
    <source>
        <dbReference type="ARBA" id="ARBA00004251"/>
    </source>
</evidence>
<evidence type="ECO:0000256" key="2">
    <source>
        <dbReference type="ARBA" id="ARBA00009592"/>
    </source>
</evidence>
<comment type="similarity">
    <text evidence="2">Belongs to the RLP family.</text>
</comment>
<evidence type="ECO:0000313" key="18">
    <source>
        <dbReference type="Proteomes" id="UP000002051"/>
    </source>
</evidence>
<dbReference type="GO" id="GO:0016301">
    <property type="term" value="F:kinase activity"/>
    <property type="evidence" value="ECO:0007669"/>
    <property type="project" value="UniProtKB-KW"/>
</dbReference>
<evidence type="ECO:0000256" key="12">
    <source>
        <dbReference type="ARBA" id="ARBA00023180"/>
    </source>
</evidence>
<evidence type="ECO:0000256" key="7">
    <source>
        <dbReference type="ARBA" id="ARBA00022729"/>
    </source>
</evidence>
<dbReference type="Pfam" id="PF08263">
    <property type="entry name" value="LRRNT_2"/>
    <property type="match status" value="1"/>
</dbReference>
<keyword evidence="12" id="KW-0325">Glycoprotein</keyword>
<keyword evidence="7" id="KW-0732">Signal</keyword>
<dbReference type="InterPro" id="IPR046956">
    <property type="entry name" value="RLP23-like"/>
</dbReference>
<feature type="domain" description="Disease resistance R13L4/SHOC-2-like LRR" evidence="15">
    <location>
        <begin position="289"/>
        <end position="470"/>
    </location>
</feature>
<dbReference type="SUPFAM" id="SSF52047">
    <property type="entry name" value="RNI-like"/>
    <property type="match status" value="1"/>
</dbReference>
<reference evidence="16 18" key="1">
    <citation type="journal article" date="2011" name="Nature">
        <title>The Medicago genome provides insight into the evolution of rhizobial symbioses.</title>
        <authorList>
            <person name="Young N.D."/>
            <person name="Debelle F."/>
            <person name="Oldroyd G.E."/>
            <person name="Geurts R."/>
            <person name="Cannon S.B."/>
            <person name="Udvardi M.K."/>
            <person name="Benedito V.A."/>
            <person name="Mayer K.F."/>
            <person name="Gouzy J."/>
            <person name="Schoof H."/>
            <person name="Van de Peer Y."/>
            <person name="Proost S."/>
            <person name="Cook D.R."/>
            <person name="Meyers B.C."/>
            <person name="Spannagl M."/>
            <person name="Cheung F."/>
            <person name="De Mita S."/>
            <person name="Krishnakumar V."/>
            <person name="Gundlach H."/>
            <person name="Zhou S."/>
            <person name="Mudge J."/>
            <person name="Bharti A.K."/>
            <person name="Murray J.D."/>
            <person name="Naoumkina M.A."/>
            <person name="Rosen B."/>
            <person name="Silverstein K.A."/>
            <person name="Tang H."/>
            <person name="Rombauts S."/>
            <person name="Zhao P.X."/>
            <person name="Zhou P."/>
            <person name="Barbe V."/>
            <person name="Bardou P."/>
            <person name="Bechner M."/>
            <person name="Bellec A."/>
            <person name="Berger A."/>
            <person name="Berges H."/>
            <person name="Bidwell S."/>
            <person name="Bisseling T."/>
            <person name="Choisne N."/>
            <person name="Couloux A."/>
            <person name="Denny R."/>
            <person name="Deshpande S."/>
            <person name="Dai X."/>
            <person name="Doyle J.J."/>
            <person name="Dudez A.M."/>
            <person name="Farmer A.D."/>
            <person name="Fouteau S."/>
            <person name="Franken C."/>
            <person name="Gibelin C."/>
            <person name="Gish J."/>
            <person name="Goldstein S."/>
            <person name="Gonzalez A.J."/>
            <person name="Green P.J."/>
            <person name="Hallab A."/>
            <person name="Hartog M."/>
            <person name="Hua A."/>
            <person name="Humphray S.J."/>
            <person name="Jeong D.H."/>
            <person name="Jing Y."/>
            <person name="Jocker A."/>
            <person name="Kenton S.M."/>
            <person name="Kim D.J."/>
            <person name="Klee K."/>
            <person name="Lai H."/>
            <person name="Lang C."/>
            <person name="Lin S."/>
            <person name="Macmil S.L."/>
            <person name="Magdelenat G."/>
            <person name="Matthews L."/>
            <person name="McCorrison J."/>
            <person name="Monaghan E.L."/>
            <person name="Mun J.H."/>
            <person name="Najar F.Z."/>
            <person name="Nicholson C."/>
            <person name="Noirot C."/>
            <person name="O'Bleness M."/>
            <person name="Paule C.R."/>
            <person name="Poulain J."/>
            <person name="Prion F."/>
            <person name="Qin B."/>
            <person name="Qu C."/>
            <person name="Retzel E.F."/>
            <person name="Riddle C."/>
            <person name="Sallet E."/>
            <person name="Samain S."/>
            <person name="Samson N."/>
            <person name="Sanders I."/>
            <person name="Saurat O."/>
            <person name="Scarpelli C."/>
            <person name="Schiex T."/>
            <person name="Segurens B."/>
            <person name="Severin A.J."/>
            <person name="Sherrier D.J."/>
            <person name="Shi R."/>
            <person name="Sims S."/>
            <person name="Singer S.R."/>
            <person name="Sinharoy S."/>
            <person name="Sterck L."/>
            <person name="Viollet A."/>
            <person name="Wang B.B."/>
            <person name="Wang K."/>
            <person name="Wang M."/>
            <person name="Wang X."/>
            <person name="Warfsmann J."/>
            <person name="Weissenbach J."/>
            <person name="White D.D."/>
            <person name="White J.D."/>
            <person name="Wiley G.B."/>
            <person name="Wincker P."/>
            <person name="Xing Y."/>
            <person name="Yang L."/>
            <person name="Yao Z."/>
            <person name="Ying F."/>
            <person name="Zhai J."/>
            <person name="Zhou L."/>
            <person name="Zuber A."/>
            <person name="Denarie J."/>
            <person name="Dixon R.A."/>
            <person name="May G.D."/>
            <person name="Schwartz D.C."/>
            <person name="Rogers J."/>
            <person name="Quetier F."/>
            <person name="Town C.D."/>
            <person name="Roe B.A."/>
        </authorList>
    </citation>
    <scope>NUCLEOTIDE SEQUENCE [LARGE SCALE GENOMIC DNA]</scope>
    <source>
        <strain evidence="16">A17</strain>
        <strain evidence="17 18">cv. Jemalong A17</strain>
    </source>
</reference>
<keyword evidence="16" id="KW-0418">Kinase</keyword>
<dbReference type="FunFam" id="3.80.10.10:FF:000041">
    <property type="entry name" value="LRR receptor-like serine/threonine-protein kinase ERECTA"/>
    <property type="match status" value="1"/>
</dbReference>
<sequence>MKDANYALLTFRQHLIDPTNRLSSWNVSNTNCCNWVGVICSDVTSHVLQLHLNNSQPYFPNKYPIYKYKEAHEAYEKSKFSGKINASLIELKHLNHLDLSGNNFGGVEIPNFIWVMKSLNYLNLSNAGFYGKIPHQIGNLSNLLYLDLSNGFNGKIPYQIGNLTNLIHLGVQGSDDDDHYVCQESLQWLSSLSHIQYLDLGNLSLRGCILPTQYNQPSSLNFSSLVTLDFSRISYFAPKWIFGLRKLVSLQMESNNIQGSIMNGIQNLTLLENLDLSNNEFSSSIPVWLYNLQHLKFLNLGGNNLFGTISDAMGNLTSMVQLDLSFNQLKGRIPSSIGNLDSMLELDLQGNAIRGELLRSFGNLSSLQFLGLYKNQLSGNPFEILRPLSKLSVLVLERNLFQGIVKEDDLANLTSLQYCYASENNLTLEVGSNWHPSFQLYELGMSSWQIGHNFPSWIQTQKDLHYLDISNTGITDFIPLWFWETFSNAFYLNFSHNHIHGEIVSSLTKSISIKTIDLSSNHLHGKLPYLFNDSLSWLDLSNNSFSGSLTEFLCNRQSKPMQSSFLNLASNSLSGEIPDCWTMWPNLVDLNLQNNHFVGNLPFSMSSLTELQTLHIRKNSLSGIFPNFLKKAKKLIFLDLGENNFTGNVPTLIGKELLNLKILSLRSNKFSGHIPKEICDMIYLQDLDLANNNLNGNIPNCLDHLSAMMLRKRISSLMWVKGIGIEYRNILGLVTNVDLSDNNLSGEIPREITNLDGLIYLNISKNQLGGEIPPNIGNMRSLESIDISRNQISGEIPSTMSNLSFLNKLDLSYNLLEGKVPTGTQLQTFEASNFVGNNLCGSPLPINCSSNIEIPNDDQEDDEHGVDWFFVSMTLGFVVGFWIVVAPLFMFRSWRLTYYDFLDGIWYKLNSCW</sequence>
<dbReference type="Pfam" id="PF13855">
    <property type="entry name" value="LRR_8"/>
    <property type="match status" value="1"/>
</dbReference>
<dbReference type="Pfam" id="PF23598">
    <property type="entry name" value="LRR_14"/>
    <property type="match status" value="1"/>
</dbReference>
<dbReference type="InterPro" id="IPR001611">
    <property type="entry name" value="Leu-rich_rpt"/>
</dbReference>
<evidence type="ECO:0000256" key="5">
    <source>
        <dbReference type="ARBA" id="ARBA00022614"/>
    </source>
</evidence>
<evidence type="ECO:0000256" key="10">
    <source>
        <dbReference type="ARBA" id="ARBA00023136"/>
    </source>
</evidence>
<keyword evidence="5" id="KW-0433">Leucine-rich repeat</keyword>
<dbReference type="EnsemblPlants" id="AES75598">
    <property type="protein sequence ID" value="AES75598"/>
    <property type="gene ID" value="MTR_6g051800"/>
</dbReference>
<dbReference type="InterPro" id="IPR003591">
    <property type="entry name" value="Leu-rich_rpt_typical-subtyp"/>
</dbReference>
<dbReference type="EMBL" id="CM001222">
    <property type="protein sequence ID" value="AES75598.2"/>
    <property type="molecule type" value="Genomic_DNA"/>
</dbReference>
<dbReference type="Pfam" id="PF00560">
    <property type="entry name" value="LRR_1"/>
    <property type="match status" value="7"/>
</dbReference>
<evidence type="ECO:0000256" key="6">
    <source>
        <dbReference type="ARBA" id="ARBA00022692"/>
    </source>
</evidence>
<dbReference type="SUPFAM" id="SSF52058">
    <property type="entry name" value="L domain-like"/>
    <property type="match status" value="2"/>
</dbReference>
<proteinExistence type="inferred from homology"/>
<dbReference type="Gene3D" id="3.80.10.10">
    <property type="entry name" value="Ribonuclease Inhibitor"/>
    <property type="match status" value="4"/>
</dbReference>
<name>G7KL19_MEDTR</name>
<keyword evidence="10 13" id="KW-0472">Membrane</keyword>
<keyword evidence="6 13" id="KW-0812">Transmembrane</keyword>
<dbReference type="PaxDb" id="3880-AES75598"/>
<evidence type="ECO:0000259" key="14">
    <source>
        <dbReference type="Pfam" id="PF08263"/>
    </source>
</evidence>
<gene>
    <name evidence="16" type="ordered locus">MTR_6g051800</name>
</gene>
<evidence type="ECO:0000313" key="17">
    <source>
        <dbReference type="EnsemblPlants" id="AES75598"/>
    </source>
</evidence>
<evidence type="ECO:0000256" key="8">
    <source>
        <dbReference type="ARBA" id="ARBA00022737"/>
    </source>
</evidence>
<dbReference type="SMART" id="SM00369">
    <property type="entry name" value="LRR_TYP"/>
    <property type="match status" value="8"/>
</dbReference>
<feature type="domain" description="Leucine-rich repeat-containing N-terminal plant-type" evidence="14">
    <location>
        <begin position="7"/>
        <end position="41"/>
    </location>
</feature>
<feature type="transmembrane region" description="Helical" evidence="13">
    <location>
        <begin position="868"/>
        <end position="891"/>
    </location>
</feature>
<accession>G7KL19</accession>
<dbReference type="Proteomes" id="UP000002051">
    <property type="component" value="Chromosome 6"/>
</dbReference>
<keyword evidence="16" id="KW-0808">Transferase</keyword>
<reference evidence="17" key="3">
    <citation type="submission" date="2015-04" db="UniProtKB">
        <authorList>
            <consortium name="EnsemblPlants"/>
        </authorList>
    </citation>
    <scope>IDENTIFICATION</scope>
    <source>
        <strain evidence="17">cv. Jemalong A17</strain>
    </source>
</reference>
<keyword evidence="4" id="KW-0597">Phosphoprotein</keyword>
<evidence type="ECO:0000256" key="11">
    <source>
        <dbReference type="ARBA" id="ARBA00023170"/>
    </source>
</evidence>
<reference evidence="16 18" key="2">
    <citation type="journal article" date="2014" name="BMC Genomics">
        <title>An improved genome release (version Mt4.0) for the model legume Medicago truncatula.</title>
        <authorList>
            <person name="Tang H."/>
            <person name="Krishnakumar V."/>
            <person name="Bidwell S."/>
            <person name="Rosen B."/>
            <person name="Chan A."/>
            <person name="Zhou S."/>
            <person name="Gentzbittel L."/>
            <person name="Childs K.L."/>
            <person name="Yandell M."/>
            <person name="Gundlach H."/>
            <person name="Mayer K.F."/>
            <person name="Schwartz D.C."/>
            <person name="Town C.D."/>
        </authorList>
    </citation>
    <scope>GENOME REANNOTATION</scope>
    <source>
        <strain evidence="17 18">cv. Jemalong A17</strain>
    </source>
</reference>
<evidence type="ECO:0000256" key="9">
    <source>
        <dbReference type="ARBA" id="ARBA00022989"/>
    </source>
</evidence>
<evidence type="ECO:0000313" key="16">
    <source>
        <dbReference type="EMBL" id="AES75598.2"/>
    </source>
</evidence>
<keyword evidence="9 13" id="KW-1133">Transmembrane helix</keyword>
<dbReference type="PANTHER" id="PTHR48063">
    <property type="entry name" value="LRR RECEPTOR-LIKE KINASE"/>
    <property type="match status" value="1"/>
</dbReference>
<dbReference type="AlphaFoldDB" id="G7KL19"/>
<accession>A0A0C3VW50</accession>
<dbReference type="InterPro" id="IPR055414">
    <property type="entry name" value="LRR_R13L4/SHOC2-like"/>
</dbReference>
<dbReference type="FunFam" id="3.80.10.10:FF:000383">
    <property type="entry name" value="Leucine-rich repeat receptor protein kinase EMS1"/>
    <property type="match status" value="1"/>
</dbReference>
<comment type="subcellular location">
    <subcellularLocation>
        <location evidence="1">Cell membrane</location>
        <topology evidence="1">Single-pass type I membrane protein</topology>
    </subcellularLocation>
</comment>
<evidence type="ECO:0000256" key="13">
    <source>
        <dbReference type="SAM" id="Phobius"/>
    </source>
</evidence>
<dbReference type="FunFam" id="3.80.10.10:FF:000111">
    <property type="entry name" value="LRR receptor-like serine/threonine-protein kinase ERECTA"/>
    <property type="match status" value="1"/>
</dbReference>
<dbReference type="GO" id="GO:0007165">
    <property type="term" value="P:signal transduction"/>
    <property type="evidence" value="ECO:0007669"/>
    <property type="project" value="UniProtKB-ARBA"/>
</dbReference>
<keyword evidence="8" id="KW-0677">Repeat</keyword>
<organism evidence="16 18">
    <name type="scientific">Medicago truncatula</name>
    <name type="common">Barrel medic</name>
    <name type="synonym">Medicago tribuloides</name>
    <dbReference type="NCBI Taxonomy" id="3880"/>
    <lineage>
        <taxon>Eukaryota</taxon>
        <taxon>Viridiplantae</taxon>
        <taxon>Streptophyta</taxon>
        <taxon>Embryophyta</taxon>
        <taxon>Tracheophyta</taxon>
        <taxon>Spermatophyta</taxon>
        <taxon>Magnoliopsida</taxon>
        <taxon>eudicotyledons</taxon>
        <taxon>Gunneridae</taxon>
        <taxon>Pentapetalae</taxon>
        <taxon>rosids</taxon>
        <taxon>fabids</taxon>
        <taxon>Fabales</taxon>
        <taxon>Fabaceae</taxon>
        <taxon>Papilionoideae</taxon>
        <taxon>50 kb inversion clade</taxon>
        <taxon>NPAAA clade</taxon>
        <taxon>Hologalegina</taxon>
        <taxon>IRL clade</taxon>
        <taxon>Trifolieae</taxon>
        <taxon>Medicago</taxon>
    </lineage>
</organism>
<dbReference type="GO" id="GO:0005886">
    <property type="term" value="C:plasma membrane"/>
    <property type="evidence" value="ECO:0007669"/>
    <property type="project" value="UniProtKB-SubCell"/>
</dbReference>
<evidence type="ECO:0000259" key="15">
    <source>
        <dbReference type="Pfam" id="PF23598"/>
    </source>
</evidence>
<dbReference type="PANTHER" id="PTHR48063:SF63">
    <property type="entry name" value="LEUCINE-RICH RECEPTOR-LIKE KINASE FAMILY PROTEIN"/>
    <property type="match status" value="1"/>
</dbReference>
<dbReference type="InterPro" id="IPR013210">
    <property type="entry name" value="LRR_N_plant-typ"/>
</dbReference>
<evidence type="ECO:0000256" key="4">
    <source>
        <dbReference type="ARBA" id="ARBA00022553"/>
    </source>
</evidence>
<evidence type="ECO:0000256" key="3">
    <source>
        <dbReference type="ARBA" id="ARBA00022475"/>
    </source>
</evidence>
<keyword evidence="18" id="KW-1185">Reference proteome</keyword>